<name>A0A7T0MAV9_LISIV</name>
<dbReference type="EMBL" id="MW124302">
    <property type="protein sequence ID" value="QPL19496.1"/>
    <property type="molecule type" value="Genomic_DNA"/>
</dbReference>
<gene>
    <name evidence="1" type="ORF">pLIS600306c</name>
</gene>
<evidence type="ECO:0000313" key="1">
    <source>
        <dbReference type="EMBL" id="QPL19496.1"/>
    </source>
</evidence>
<geneLocation type="plasmid" evidence="1">
    <name>pLIS6</name>
</geneLocation>
<reference evidence="1" key="2">
    <citation type="submission" date="2020-10" db="EMBL/GenBank/DDBJ databases">
        <authorList>
            <person name="Chmielowska C.A."/>
            <person name="Korsak D."/>
            <person name="Bartosik D."/>
        </authorList>
    </citation>
    <scope>NUCLEOTIDE SEQUENCE</scope>
    <source>
        <strain evidence="1">Sr11</strain>
        <plasmid evidence="1">pLIS6</plasmid>
    </source>
</reference>
<reference evidence="1" key="1">
    <citation type="journal article" date="2020" name="Int. J. Mol. Sci.">
        <title>Genetic Carriers and Genomic Distribution of cadA6-A Novel Variant of a Cadmium Resistance Determinant Identified in Listeria spp.</title>
        <authorList>
            <person name="Chmielowska C."/>
            <person name="Korsak D."/>
            <person name="Szmulkowska B."/>
            <person name="Krop A."/>
            <person name="Lipka K."/>
            <person name="Krupinska M."/>
            <person name="Bartosik D."/>
        </authorList>
    </citation>
    <scope>NUCLEOTIDE SEQUENCE</scope>
    <source>
        <strain evidence="1">Sr11</strain>
    </source>
</reference>
<sequence length="80" mass="9513">MRDLDPQTYTKAEKSKTKSLLNLYLESEGVDKEDGLHEIILHFLEQQTKYGISERDRPHLERLRDLQQQLHAEKTKNHAR</sequence>
<proteinExistence type="predicted"/>
<dbReference type="AlphaFoldDB" id="A0A7T0MAV9"/>
<organism evidence="1">
    <name type="scientific">Listeria ivanovii</name>
    <dbReference type="NCBI Taxonomy" id="1638"/>
    <lineage>
        <taxon>Bacteria</taxon>
        <taxon>Bacillati</taxon>
        <taxon>Bacillota</taxon>
        <taxon>Bacilli</taxon>
        <taxon>Bacillales</taxon>
        <taxon>Listeriaceae</taxon>
        <taxon>Listeria</taxon>
    </lineage>
</organism>
<accession>A0A7T0MAV9</accession>
<protein>
    <submittedName>
        <fullName evidence="1">Uncharacterized protein</fullName>
    </submittedName>
</protein>
<keyword evidence="1" id="KW-0614">Plasmid</keyword>